<gene>
    <name evidence="3" type="ORF">MYCIT1_LOCUS32135</name>
</gene>
<organism evidence="3 4">
    <name type="scientific">Mycena citricolor</name>
    <dbReference type="NCBI Taxonomy" id="2018698"/>
    <lineage>
        <taxon>Eukaryota</taxon>
        <taxon>Fungi</taxon>
        <taxon>Dikarya</taxon>
        <taxon>Basidiomycota</taxon>
        <taxon>Agaricomycotina</taxon>
        <taxon>Agaricomycetes</taxon>
        <taxon>Agaricomycetidae</taxon>
        <taxon>Agaricales</taxon>
        <taxon>Marasmiineae</taxon>
        <taxon>Mycenaceae</taxon>
        <taxon>Mycena</taxon>
    </lineage>
</organism>
<comment type="caution">
    <text evidence="3">The sequence shown here is derived from an EMBL/GenBank/DDBJ whole genome shotgun (WGS) entry which is preliminary data.</text>
</comment>
<keyword evidence="2" id="KW-0732">Signal</keyword>
<sequence>MRATLLMLLQRWLSADRTAWECCSLIQTQNYAGFSRRDCSTGLCGDGMALPAELSSMQSMITDSQEKDSVSKSRKGLRFMA</sequence>
<protein>
    <recommendedName>
        <fullName evidence="5">Secreted protein</fullName>
    </recommendedName>
</protein>
<feature type="region of interest" description="Disordered" evidence="1">
    <location>
        <begin position="60"/>
        <end position="81"/>
    </location>
</feature>
<feature type="chain" id="PRO_5042201400" description="Secreted protein" evidence="2">
    <location>
        <begin position="16"/>
        <end position="81"/>
    </location>
</feature>
<feature type="compositionally biased region" description="Basic residues" evidence="1">
    <location>
        <begin position="72"/>
        <end position="81"/>
    </location>
</feature>
<evidence type="ECO:0008006" key="5">
    <source>
        <dbReference type="Google" id="ProtNLM"/>
    </source>
</evidence>
<evidence type="ECO:0000313" key="3">
    <source>
        <dbReference type="EMBL" id="CAK5281197.1"/>
    </source>
</evidence>
<evidence type="ECO:0000313" key="4">
    <source>
        <dbReference type="Proteomes" id="UP001295794"/>
    </source>
</evidence>
<evidence type="ECO:0000256" key="1">
    <source>
        <dbReference type="SAM" id="MobiDB-lite"/>
    </source>
</evidence>
<dbReference type="Proteomes" id="UP001295794">
    <property type="component" value="Unassembled WGS sequence"/>
</dbReference>
<accession>A0AAD2HSS7</accession>
<name>A0AAD2HSS7_9AGAR</name>
<evidence type="ECO:0000256" key="2">
    <source>
        <dbReference type="SAM" id="SignalP"/>
    </source>
</evidence>
<keyword evidence="4" id="KW-1185">Reference proteome</keyword>
<dbReference type="AlphaFoldDB" id="A0AAD2HSS7"/>
<reference evidence="3" key="1">
    <citation type="submission" date="2023-11" db="EMBL/GenBank/DDBJ databases">
        <authorList>
            <person name="De Vega J J."/>
            <person name="De Vega J J."/>
        </authorList>
    </citation>
    <scope>NUCLEOTIDE SEQUENCE</scope>
</reference>
<proteinExistence type="predicted"/>
<feature type="signal peptide" evidence="2">
    <location>
        <begin position="1"/>
        <end position="15"/>
    </location>
</feature>
<dbReference type="EMBL" id="CAVNYO010000444">
    <property type="protein sequence ID" value="CAK5281197.1"/>
    <property type="molecule type" value="Genomic_DNA"/>
</dbReference>